<reference evidence="16" key="1">
    <citation type="submission" date="2016-05" db="EMBL/GenBank/DDBJ databases">
        <title>Comparative genomics of biotechnologically important yeasts.</title>
        <authorList>
            <consortium name="DOE Joint Genome Institute"/>
            <person name="Riley R."/>
            <person name="Haridas S."/>
            <person name="Wolfe K.H."/>
            <person name="Lopes M.R."/>
            <person name="Hittinger C.T."/>
            <person name="Goker M."/>
            <person name="Salamov A."/>
            <person name="Wisecaver J."/>
            <person name="Long T.M."/>
            <person name="Aerts A.L."/>
            <person name="Barry K."/>
            <person name="Choi C."/>
            <person name="Clum A."/>
            <person name="Coughlan A.Y."/>
            <person name="Deshpande S."/>
            <person name="Douglass A.P."/>
            <person name="Hanson S.J."/>
            <person name="Klenk H.-P."/>
            <person name="Labutti K."/>
            <person name="Lapidus A."/>
            <person name="Lindquist E."/>
            <person name="Lipzen A."/>
            <person name="Meier-Kolthoff J.P."/>
            <person name="Ohm R.A."/>
            <person name="Otillar R.P."/>
            <person name="Pangilinan J."/>
            <person name="Peng Y."/>
            <person name="Rokas A."/>
            <person name="Rosa C.A."/>
            <person name="Scheuner C."/>
            <person name="Sibirny A.A."/>
            <person name="Slot J.C."/>
            <person name="Stielow J.B."/>
            <person name="Sun H."/>
            <person name="Kurtzman C.P."/>
            <person name="Blackwell M."/>
            <person name="Grigoriev I.V."/>
            <person name="Jeffries T.W."/>
        </authorList>
    </citation>
    <scope>NUCLEOTIDE SEQUENCE [LARGE SCALE GENOMIC DNA]</scope>
    <source>
        <strain evidence="16">NRRL Y-2460</strain>
    </source>
</reference>
<dbReference type="OrthoDB" id="238681at2759"/>
<evidence type="ECO:0000256" key="6">
    <source>
        <dbReference type="ARBA" id="ARBA00023204"/>
    </source>
</evidence>
<evidence type="ECO:0000256" key="4">
    <source>
        <dbReference type="ARBA" id="ARBA00022763"/>
    </source>
</evidence>
<evidence type="ECO:0000256" key="7">
    <source>
        <dbReference type="ARBA" id="ARBA00023239"/>
    </source>
</evidence>
<comment type="similarity">
    <text evidence="2">Belongs to the type-1 OGG1 family.</text>
</comment>
<evidence type="ECO:0000256" key="9">
    <source>
        <dbReference type="ARBA" id="ARBA00023268"/>
    </source>
</evidence>
<dbReference type="SMART" id="SM00478">
    <property type="entry name" value="ENDO3c"/>
    <property type="match status" value="1"/>
</dbReference>
<dbReference type="Pfam" id="PF07934">
    <property type="entry name" value="OGG_N"/>
    <property type="match status" value="1"/>
</dbReference>
<protein>
    <recommendedName>
        <fullName evidence="13">N-glycosylase/DNA lyase</fullName>
        <ecNumber evidence="3">4.2.99.18</ecNumber>
    </recommendedName>
</protein>
<dbReference type="PANTHER" id="PTHR10242">
    <property type="entry name" value="8-OXOGUANINE DNA GLYCOSYLASE"/>
    <property type="match status" value="1"/>
</dbReference>
<dbReference type="InterPro" id="IPR023170">
    <property type="entry name" value="HhH_base_excis_C"/>
</dbReference>
<evidence type="ECO:0000256" key="1">
    <source>
        <dbReference type="ARBA" id="ARBA00004123"/>
    </source>
</evidence>
<dbReference type="GO" id="GO:0006285">
    <property type="term" value="P:base-excision repair, AP site formation"/>
    <property type="evidence" value="ECO:0007669"/>
    <property type="project" value="TreeGrafter"/>
</dbReference>
<dbReference type="Proteomes" id="UP000094236">
    <property type="component" value="Unassembled WGS sequence"/>
</dbReference>
<comment type="subcellular location">
    <subcellularLocation>
        <location evidence="1">Nucleus</location>
    </subcellularLocation>
</comment>
<evidence type="ECO:0000256" key="8">
    <source>
        <dbReference type="ARBA" id="ARBA00023242"/>
    </source>
</evidence>
<keyword evidence="8" id="KW-0539">Nucleus</keyword>
<dbReference type="GO" id="GO:0034039">
    <property type="term" value="F:8-oxo-7,8-dihydroguanine DNA N-glycosylase activity"/>
    <property type="evidence" value="ECO:0007669"/>
    <property type="project" value="TreeGrafter"/>
</dbReference>
<dbReference type="GO" id="GO:0005634">
    <property type="term" value="C:nucleus"/>
    <property type="evidence" value="ECO:0007669"/>
    <property type="project" value="UniProtKB-SubCell"/>
</dbReference>
<dbReference type="GO" id="GO:0140078">
    <property type="term" value="F:class I DNA-(apurinic or apyrimidinic site) endonuclease activity"/>
    <property type="evidence" value="ECO:0007669"/>
    <property type="project" value="UniProtKB-EC"/>
</dbReference>
<proteinExistence type="inferred from homology"/>
<accession>A0A1E4U1L3</accession>
<dbReference type="AlphaFoldDB" id="A0A1E4U1L3"/>
<dbReference type="EMBL" id="KV454011">
    <property type="protein sequence ID" value="ODV97891.1"/>
    <property type="molecule type" value="Genomic_DNA"/>
</dbReference>
<dbReference type="Pfam" id="PF00730">
    <property type="entry name" value="HhH-GPD"/>
    <property type="match status" value="1"/>
</dbReference>
<evidence type="ECO:0000313" key="15">
    <source>
        <dbReference type="EMBL" id="ODV97891.1"/>
    </source>
</evidence>
<keyword evidence="4" id="KW-0227">DNA damage</keyword>
<dbReference type="Gene3D" id="1.10.1670.10">
    <property type="entry name" value="Helix-hairpin-Helix base-excision DNA repair enzymes (C-terminal)"/>
    <property type="match status" value="1"/>
</dbReference>
<dbReference type="STRING" id="669874.A0A1E4U1L3"/>
<evidence type="ECO:0000256" key="2">
    <source>
        <dbReference type="ARBA" id="ARBA00010679"/>
    </source>
</evidence>
<evidence type="ECO:0000259" key="14">
    <source>
        <dbReference type="SMART" id="SM00478"/>
    </source>
</evidence>
<evidence type="ECO:0000256" key="13">
    <source>
        <dbReference type="ARBA" id="ARBA00073127"/>
    </source>
</evidence>
<dbReference type="SUPFAM" id="SSF48150">
    <property type="entry name" value="DNA-glycosylase"/>
    <property type="match status" value="1"/>
</dbReference>
<organism evidence="15 16">
    <name type="scientific">Pachysolen tannophilus NRRL Y-2460</name>
    <dbReference type="NCBI Taxonomy" id="669874"/>
    <lineage>
        <taxon>Eukaryota</taxon>
        <taxon>Fungi</taxon>
        <taxon>Dikarya</taxon>
        <taxon>Ascomycota</taxon>
        <taxon>Saccharomycotina</taxon>
        <taxon>Pichiomycetes</taxon>
        <taxon>Pachysolenaceae</taxon>
        <taxon>Pachysolen</taxon>
    </lineage>
</organism>
<evidence type="ECO:0000256" key="5">
    <source>
        <dbReference type="ARBA" id="ARBA00022801"/>
    </source>
</evidence>
<dbReference type="EC" id="4.2.99.18" evidence="3"/>
<keyword evidence="10" id="KW-0326">Glycosidase</keyword>
<dbReference type="FunFam" id="1.10.1670.10:FF:000005">
    <property type="entry name" value="N-glycosylase/DNA lyase OGG1"/>
    <property type="match status" value="1"/>
</dbReference>
<evidence type="ECO:0000256" key="10">
    <source>
        <dbReference type="ARBA" id="ARBA00023295"/>
    </source>
</evidence>
<evidence type="ECO:0000256" key="11">
    <source>
        <dbReference type="ARBA" id="ARBA00025652"/>
    </source>
</evidence>
<keyword evidence="5" id="KW-0378">Hydrolase</keyword>
<evidence type="ECO:0000256" key="3">
    <source>
        <dbReference type="ARBA" id="ARBA00012720"/>
    </source>
</evidence>
<feature type="domain" description="HhH-GPD" evidence="14">
    <location>
        <begin position="126"/>
        <end position="301"/>
    </location>
</feature>
<dbReference type="Gene3D" id="3.30.310.40">
    <property type="match status" value="1"/>
</dbReference>
<keyword evidence="6" id="KW-0234">DNA repair</keyword>
<keyword evidence="16" id="KW-1185">Reference proteome</keyword>
<dbReference type="InterPro" id="IPR011257">
    <property type="entry name" value="DNA_glycosylase"/>
</dbReference>
<dbReference type="GO" id="GO:0003684">
    <property type="term" value="F:damaged DNA binding"/>
    <property type="evidence" value="ECO:0007669"/>
    <property type="project" value="InterPro"/>
</dbReference>
<comment type="function">
    <text evidence="11">DNA repair enzyme that incises DNA at 8-oxoG residues. Excises 7,8-dihydro-8-oxoguanine and 2,6-diamino-4-hydroxy-5-N-methylformamidopyrimidine (FAPY) from damaged DNA. Has a beta-lyase activity that nicks DNA 3' to the lesion.</text>
</comment>
<keyword evidence="9" id="KW-0511">Multifunctional enzyme</keyword>
<dbReference type="InterPro" id="IPR012904">
    <property type="entry name" value="OGG_N"/>
</dbReference>
<evidence type="ECO:0000256" key="12">
    <source>
        <dbReference type="ARBA" id="ARBA00044632"/>
    </source>
</evidence>
<gene>
    <name evidence="15" type="ORF">PACTADRAFT_31311</name>
</gene>
<dbReference type="InterPro" id="IPR052054">
    <property type="entry name" value="Oxidative_DNA_repair_enzyme"/>
</dbReference>
<sequence length="328" mass="38182">MTSLIWNKIKVRSSELSLYRVLRCGQAFRWKQINEVWSCSLHGRVIFLKQDQDFVYYASVFASGKQPKLDDTQSLIEDYFQLSVNLTELYTYWNKIDANFNKNALNFTGIRILRQDPWENLVSFICSSNNNIKRISKMCNSLCENFGTFINKIDDINYYDFPTPEQLAKIEGLEAKLRDLGFGYRASYIAATSKMITAEKDGLQKLINLRNESYETCFQKLIQFKGVGPKVADCVCLMSLDKHDIVPIDTHVFNIVKRDYKFKSSSKNLNNKLYLEIRHFLKKLWGEYAGWAHSILFTADLKDLNNGINKSEKIINKSMKMIKIEEIK</sequence>
<keyword evidence="7" id="KW-0456">Lyase</keyword>
<dbReference type="PANTHER" id="PTHR10242:SF2">
    <property type="entry name" value="N-GLYCOSYLASE_DNA LYASE"/>
    <property type="match status" value="1"/>
</dbReference>
<evidence type="ECO:0000313" key="16">
    <source>
        <dbReference type="Proteomes" id="UP000094236"/>
    </source>
</evidence>
<dbReference type="CDD" id="cd00056">
    <property type="entry name" value="ENDO3c"/>
    <property type="match status" value="1"/>
</dbReference>
<dbReference type="InterPro" id="IPR003265">
    <property type="entry name" value="HhH-GPD_domain"/>
</dbReference>
<dbReference type="GO" id="GO:0006289">
    <property type="term" value="P:nucleotide-excision repair"/>
    <property type="evidence" value="ECO:0007669"/>
    <property type="project" value="InterPro"/>
</dbReference>
<dbReference type="Gene3D" id="1.10.340.30">
    <property type="entry name" value="Hypothetical protein, domain 2"/>
    <property type="match status" value="1"/>
</dbReference>
<dbReference type="FunFam" id="1.10.340.30:FF:000006">
    <property type="entry name" value="N-glycosylase/DNA lyase isoform X2"/>
    <property type="match status" value="1"/>
</dbReference>
<comment type="catalytic activity">
    <reaction evidence="12">
        <text>2'-deoxyribonucleotide-(2'-deoxyribose 5'-phosphate)-2'-deoxyribonucleotide-DNA = a 3'-end 2'-deoxyribonucleotide-(2,3-dehydro-2,3-deoxyribose 5'-phosphate)-DNA + a 5'-end 5'-phospho-2'-deoxyribonucleoside-DNA + H(+)</text>
        <dbReference type="Rhea" id="RHEA:66592"/>
        <dbReference type="Rhea" id="RHEA-COMP:13180"/>
        <dbReference type="Rhea" id="RHEA-COMP:16897"/>
        <dbReference type="Rhea" id="RHEA-COMP:17067"/>
        <dbReference type="ChEBI" id="CHEBI:15378"/>
        <dbReference type="ChEBI" id="CHEBI:136412"/>
        <dbReference type="ChEBI" id="CHEBI:157695"/>
        <dbReference type="ChEBI" id="CHEBI:167181"/>
        <dbReference type="EC" id="4.2.99.18"/>
    </reaction>
</comment>
<dbReference type="SUPFAM" id="SSF55945">
    <property type="entry name" value="TATA-box binding protein-like"/>
    <property type="match status" value="1"/>
</dbReference>
<name>A0A1E4U1L3_PACTA</name>